<reference evidence="2 3" key="1">
    <citation type="submission" date="2023-10" db="EMBL/GenBank/DDBJ databases">
        <title>Genome-Wide Identification Analysis in wild type Solanum Pinnatisectum Reveals Some Genes Defensing Phytophthora Infestans.</title>
        <authorList>
            <person name="Sun C."/>
        </authorList>
    </citation>
    <scope>NUCLEOTIDE SEQUENCE [LARGE SCALE GENOMIC DNA]</scope>
    <source>
        <strain evidence="2">LQN</strain>
        <tissue evidence="2">Leaf</tissue>
    </source>
</reference>
<dbReference type="Proteomes" id="UP001311915">
    <property type="component" value="Unassembled WGS sequence"/>
</dbReference>
<gene>
    <name evidence="2" type="ORF">R3W88_024294</name>
</gene>
<evidence type="ECO:0000313" key="3">
    <source>
        <dbReference type="Proteomes" id="UP001311915"/>
    </source>
</evidence>
<protein>
    <submittedName>
        <fullName evidence="2">Uncharacterized protein</fullName>
    </submittedName>
</protein>
<accession>A0AAV9M001</accession>
<organism evidence="2 3">
    <name type="scientific">Solanum pinnatisectum</name>
    <name type="common">tansyleaf nightshade</name>
    <dbReference type="NCBI Taxonomy" id="50273"/>
    <lineage>
        <taxon>Eukaryota</taxon>
        <taxon>Viridiplantae</taxon>
        <taxon>Streptophyta</taxon>
        <taxon>Embryophyta</taxon>
        <taxon>Tracheophyta</taxon>
        <taxon>Spermatophyta</taxon>
        <taxon>Magnoliopsida</taxon>
        <taxon>eudicotyledons</taxon>
        <taxon>Gunneridae</taxon>
        <taxon>Pentapetalae</taxon>
        <taxon>asterids</taxon>
        <taxon>lamiids</taxon>
        <taxon>Solanales</taxon>
        <taxon>Solanaceae</taxon>
        <taxon>Solanoideae</taxon>
        <taxon>Solaneae</taxon>
        <taxon>Solanum</taxon>
    </lineage>
</organism>
<evidence type="ECO:0000256" key="1">
    <source>
        <dbReference type="SAM" id="MobiDB-lite"/>
    </source>
</evidence>
<comment type="caution">
    <text evidence="2">The sequence shown here is derived from an EMBL/GenBank/DDBJ whole genome shotgun (WGS) entry which is preliminary data.</text>
</comment>
<sequence>MAHKDKNESDNDEVQNQMASQETVSTEEVRVLRQQMEEMYEAWMSGQAPLFSILSTNVPIYPPGFDPYANTSNVVGTSTVRLLSTPMMSNPLFIPQPIMDPKSNNVPPPKVEYDQDYIPGLTFKIPGAYPHSHQYSFPVEAGKAVKNEEHEETTRKMKSLEHASFNDLCMFPHVHLPIGFKTPKFEKYDGHGDLVAHLKRYCNKLRGAGTKKNFSWLILGKV</sequence>
<dbReference type="AlphaFoldDB" id="A0AAV9M001"/>
<feature type="compositionally biased region" description="Polar residues" evidence="1">
    <location>
        <begin position="14"/>
        <end position="26"/>
    </location>
</feature>
<keyword evidence="3" id="KW-1185">Reference proteome</keyword>
<dbReference type="EMBL" id="JAWPEI010000003">
    <property type="protein sequence ID" value="KAK4731306.1"/>
    <property type="molecule type" value="Genomic_DNA"/>
</dbReference>
<name>A0AAV9M001_9SOLN</name>
<evidence type="ECO:0000313" key="2">
    <source>
        <dbReference type="EMBL" id="KAK4731306.1"/>
    </source>
</evidence>
<feature type="region of interest" description="Disordered" evidence="1">
    <location>
        <begin position="1"/>
        <end position="28"/>
    </location>
</feature>
<proteinExistence type="predicted"/>